<dbReference type="InterPro" id="IPR011991">
    <property type="entry name" value="ArsR-like_HTH"/>
</dbReference>
<comment type="caution">
    <text evidence="3">The sequence shown here is derived from an EMBL/GenBank/DDBJ whole genome shotgun (WGS) entry which is preliminary data.</text>
</comment>
<dbReference type="SUPFAM" id="SSF46785">
    <property type="entry name" value="Winged helix' DNA-binding domain"/>
    <property type="match status" value="1"/>
</dbReference>
<dbReference type="InterPro" id="IPR036390">
    <property type="entry name" value="WH_DNA-bd_sf"/>
</dbReference>
<dbReference type="Pfam" id="PF12802">
    <property type="entry name" value="MarR_2"/>
    <property type="match status" value="1"/>
</dbReference>
<dbReference type="InterPro" id="IPR000835">
    <property type="entry name" value="HTH_MarR-typ"/>
</dbReference>
<dbReference type="SMART" id="SM00418">
    <property type="entry name" value="HTH_ARSR"/>
    <property type="match status" value="1"/>
</dbReference>
<name>A0ABP6P100_9ACTN</name>
<dbReference type="InterPro" id="IPR036388">
    <property type="entry name" value="WH-like_DNA-bd_sf"/>
</dbReference>
<evidence type="ECO:0000256" key="1">
    <source>
        <dbReference type="ARBA" id="ARBA00006479"/>
    </source>
</evidence>
<gene>
    <name evidence="3" type="ORF">GCM10010451_09840</name>
</gene>
<dbReference type="EMBL" id="BAAAUH010000004">
    <property type="protein sequence ID" value="GAA3163819.1"/>
    <property type="molecule type" value="Genomic_DNA"/>
</dbReference>
<evidence type="ECO:0000313" key="4">
    <source>
        <dbReference type="Proteomes" id="UP001501866"/>
    </source>
</evidence>
<keyword evidence="4" id="KW-1185">Reference proteome</keyword>
<dbReference type="PANTHER" id="PTHR18964:SF149">
    <property type="entry name" value="BIFUNCTIONAL UDP-N-ACETYLGLUCOSAMINE 2-EPIMERASE_N-ACETYLMANNOSAMINE KINASE"/>
    <property type="match status" value="1"/>
</dbReference>
<dbReference type="Proteomes" id="UP001501866">
    <property type="component" value="Unassembled WGS sequence"/>
</dbReference>
<dbReference type="InterPro" id="IPR043129">
    <property type="entry name" value="ATPase_NBD"/>
</dbReference>
<dbReference type="CDD" id="cd23763">
    <property type="entry name" value="ASKHA_ATPase_ROK"/>
    <property type="match status" value="1"/>
</dbReference>
<sequence length="380" mass="39671">MRMAPPKPSLEMLRGLTDENVLRALMTHPRLTRAEIAAHTGISKPTISDSVQRLTAAGLLADTGERTAGRGRVGTYYALAPDTGTALVAAITPYGVRAEAVDAHGTVREQAHIPLGRSDGPERAAAALAGAAADLGSRTPGALRTAVVSAADPVDRTTGRLVQLPDAPFLVGELDPPALLAPHVRGTVLVDNDVNWAARAERDHGCAAGVDDFVYLHLGQGLGCAVVNDGQVRRGHHGLAGEIAHLYTVGPDDTAMHFTDVFAALGLRHPHSTAIDTETLVARLTAAGEQARRLRTVLARAVTGVLAAAVSLTDPSMIVIGGEWGTQHAITATVAEHFARTPRPVPVTAAVLTSPALDGARTRAVEELRSLIVRAAGRRN</sequence>
<comment type="similarity">
    <text evidence="1">Belongs to the ROK (NagC/XylR) family.</text>
</comment>
<protein>
    <submittedName>
        <fullName evidence="3">ROK family transcriptional regulator</fullName>
    </submittedName>
</protein>
<dbReference type="PANTHER" id="PTHR18964">
    <property type="entry name" value="ROK (REPRESSOR, ORF, KINASE) FAMILY"/>
    <property type="match status" value="1"/>
</dbReference>
<feature type="domain" description="HTH arsR-type" evidence="2">
    <location>
        <begin position="11"/>
        <end position="92"/>
    </location>
</feature>
<accession>A0ABP6P100</accession>
<dbReference type="Gene3D" id="1.10.10.10">
    <property type="entry name" value="Winged helix-like DNA-binding domain superfamily/Winged helix DNA-binding domain"/>
    <property type="match status" value="1"/>
</dbReference>
<dbReference type="InterPro" id="IPR001845">
    <property type="entry name" value="HTH_ArsR_DNA-bd_dom"/>
</dbReference>
<dbReference type="CDD" id="cd00090">
    <property type="entry name" value="HTH_ARSR"/>
    <property type="match status" value="1"/>
</dbReference>
<evidence type="ECO:0000259" key="2">
    <source>
        <dbReference type="SMART" id="SM00418"/>
    </source>
</evidence>
<organism evidence="3 4">
    <name type="scientific">Streptomyces virens</name>
    <dbReference type="NCBI Taxonomy" id="285572"/>
    <lineage>
        <taxon>Bacteria</taxon>
        <taxon>Bacillati</taxon>
        <taxon>Actinomycetota</taxon>
        <taxon>Actinomycetes</taxon>
        <taxon>Kitasatosporales</taxon>
        <taxon>Streptomycetaceae</taxon>
        <taxon>Streptomyces</taxon>
    </lineage>
</organism>
<reference evidence="4" key="1">
    <citation type="journal article" date="2019" name="Int. J. Syst. Evol. Microbiol.">
        <title>The Global Catalogue of Microorganisms (GCM) 10K type strain sequencing project: providing services to taxonomists for standard genome sequencing and annotation.</title>
        <authorList>
            <consortium name="The Broad Institute Genomics Platform"/>
            <consortium name="The Broad Institute Genome Sequencing Center for Infectious Disease"/>
            <person name="Wu L."/>
            <person name="Ma J."/>
        </authorList>
    </citation>
    <scope>NUCLEOTIDE SEQUENCE [LARGE SCALE GENOMIC DNA]</scope>
    <source>
        <strain evidence="4">JCM 9095</strain>
    </source>
</reference>
<dbReference type="InterPro" id="IPR000600">
    <property type="entry name" value="ROK"/>
</dbReference>
<evidence type="ECO:0000313" key="3">
    <source>
        <dbReference type="EMBL" id="GAA3163819.1"/>
    </source>
</evidence>
<dbReference type="Gene3D" id="3.30.420.40">
    <property type="match status" value="2"/>
</dbReference>
<proteinExistence type="inferred from homology"/>
<dbReference type="Pfam" id="PF00480">
    <property type="entry name" value="ROK"/>
    <property type="match status" value="1"/>
</dbReference>
<dbReference type="SUPFAM" id="SSF53067">
    <property type="entry name" value="Actin-like ATPase domain"/>
    <property type="match status" value="1"/>
</dbReference>